<evidence type="ECO:0000256" key="3">
    <source>
        <dbReference type="ARBA" id="ARBA00021622"/>
    </source>
</evidence>
<keyword evidence="14" id="KW-0282">Flagellum</keyword>
<evidence type="ECO:0000256" key="1">
    <source>
        <dbReference type="ARBA" id="ARBA00004651"/>
    </source>
</evidence>
<dbReference type="NCBIfam" id="TIGR00328">
    <property type="entry name" value="flhB"/>
    <property type="match status" value="1"/>
</dbReference>
<feature type="transmembrane region" description="Helical" evidence="13">
    <location>
        <begin position="34"/>
        <end position="55"/>
    </location>
</feature>
<keyword evidence="14" id="KW-0969">Cilium</keyword>
<dbReference type="AlphaFoldDB" id="A0A0C6FPJ4"/>
<dbReference type="Gene3D" id="6.10.250.2080">
    <property type="match status" value="1"/>
</dbReference>
<evidence type="ECO:0000313" key="15">
    <source>
        <dbReference type="Proteomes" id="UP000061432"/>
    </source>
</evidence>
<dbReference type="SUPFAM" id="SSF160544">
    <property type="entry name" value="EscU C-terminal domain-like"/>
    <property type="match status" value="1"/>
</dbReference>
<evidence type="ECO:0000256" key="13">
    <source>
        <dbReference type="RuleBase" id="RU364091"/>
    </source>
</evidence>
<dbReference type="RefSeq" id="WP_060850197.1">
    <property type="nucleotide sequence ID" value="NZ_AP014705.1"/>
</dbReference>
<evidence type="ECO:0000313" key="14">
    <source>
        <dbReference type="EMBL" id="BAQ49052.1"/>
    </source>
</evidence>
<dbReference type="EMBL" id="AP014705">
    <property type="protein sequence ID" value="BAQ49052.1"/>
    <property type="molecule type" value="Genomic_DNA"/>
</dbReference>
<feature type="transmembrane region" description="Helical" evidence="13">
    <location>
        <begin position="187"/>
        <end position="212"/>
    </location>
</feature>
<evidence type="ECO:0000256" key="8">
    <source>
        <dbReference type="ARBA" id="ARBA00022927"/>
    </source>
</evidence>
<name>A0A0C6FPJ4_9HYPH</name>
<dbReference type="FunFam" id="3.40.1690.10:FF:000001">
    <property type="entry name" value="Flagellar biosynthetic protein FlhB"/>
    <property type="match status" value="1"/>
</dbReference>
<dbReference type="PATRIC" id="fig|270351.10.peg.6084"/>
<dbReference type="InterPro" id="IPR006135">
    <property type="entry name" value="T3SS_substrate_exporter"/>
</dbReference>
<protein>
    <recommendedName>
        <fullName evidence="3 13">Flagellar biosynthetic protein FlhB</fullName>
    </recommendedName>
</protein>
<reference evidence="15" key="2">
    <citation type="submission" date="2015-01" db="EMBL/GenBank/DDBJ databases">
        <title>Complete genome sequence of Methylobacterium aquaticum strain 22A.</title>
        <authorList>
            <person name="Tani A."/>
            <person name="Ogura Y."/>
            <person name="Hayashi T."/>
        </authorList>
    </citation>
    <scope>NUCLEOTIDE SEQUENCE [LARGE SCALE GENOMIC DNA]</scope>
    <source>
        <strain evidence="15">MA-22A</strain>
        <plasmid evidence="15">Plasmid pMaq22A_1p DNA</plasmid>
    </source>
</reference>
<keyword evidence="6 13" id="KW-0812">Transmembrane</keyword>
<keyword evidence="7 13" id="KW-1005">Bacterial flagellum biogenesis</keyword>
<dbReference type="OrthoDB" id="9807950at2"/>
<evidence type="ECO:0000256" key="7">
    <source>
        <dbReference type="ARBA" id="ARBA00022795"/>
    </source>
</evidence>
<dbReference type="Gene3D" id="3.40.1690.10">
    <property type="entry name" value="secretion proteins EscU"/>
    <property type="match status" value="1"/>
</dbReference>
<evidence type="ECO:0000256" key="5">
    <source>
        <dbReference type="ARBA" id="ARBA00022475"/>
    </source>
</evidence>
<sequence>MADGTDQEDRTEDATQKRLDDAIKRGDVATSQEVNTFLMLGTFTLVLVLAGPSLARGLLVDLRGLLIHLHDVPSDPASYMAFGRRALVAAGLALAIPVGAVLAAGVIGGLVQHPLVWTTEMLGAKWSRVSPMAGLSRMFGPEAWFQFAKGLVKILLVGIAAGFVLWSDRDRLEVFARLEPPAVLQGTLSLCLRLMGAVLAAYVVVTVGDALYQRYRWRARLRMSKQELKDEHKEQDGNPEVKGRMRRIRAQRVRTRMMAAVPSASVIVTNPTHYAVALRYEAGMAAPVCVAKGVDALALRIREVAGEHGVPVVENPPLARALHATVEIDAAVPPEHYRAVAEVIGYVMRLRRRH</sequence>
<geneLocation type="plasmid" evidence="15">
    <name>pMaq22A_1p DNA</name>
</geneLocation>
<dbReference type="GO" id="GO:0005886">
    <property type="term" value="C:plasma membrane"/>
    <property type="evidence" value="ECO:0007669"/>
    <property type="project" value="UniProtKB-SubCell"/>
</dbReference>
<reference evidence="14 15" key="1">
    <citation type="journal article" date="2015" name="Genome Announc.">
        <title>Complete Genome Sequence of Methylobacterium aquaticum Strain 22A, Isolated from Racomitrium japonicum Moss.</title>
        <authorList>
            <person name="Tani A."/>
            <person name="Ogura Y."/>
            <person name="Hayashi T."/>
            <person name="Kimbara K."/>
        </authorList>
    </citation>
    <scope>NUCLEOTIDE SEQUENCE [LARGE SCALE GENOMIC DNA]</scope>
    <source>
        <strain evidence="14 15">MA-22A</strain>
        <plasmid evidence="15">Plasmid pMaq22A_1p DNA</plasmid>
    </source>
</reference>
<keyword evidence="4 13" id="KW-0813">Transport</keyword>
<gene>
    <name evidence="13 14" type="primary">flhB</name>
    <name evidence="14" type="ORF">Maq22A_1p33820</name>
</gene>
<dbReference type="KEGG" id="maqu:Maq22A_1p33820"/>
<accession>A0A0C6FPJ4</accession>
<proteinExistence type="inferred from homology"/>
<keyword evidence="10 13" id="KW-0472">Membrane</keyword>
<evidence type="ECO:0000256" key="2">
    <source>
        <dbReference type="ARBA" id="ARBA00010690"/>
    </source>
</evidence>
<dbReference type="PANTHER" id="PTHR30531">
    <property type="entry name" value="FLAGELLAR BIOSYNTHETIC PROTEIN FLHB"/>
    <property type="match status" value="1"/>
</dbReference>
<dbReference type="PRINTS" id="PR00950">
    <property type="entry name" value="TYPE3IMSPROT"/>
</dbReference>
<keyword evidence="5 13" id="KW-1003">Cell membrane</keyword>
<feature type="transmembrane region" description="Helical" evidence="13">
    <location>
        <begin position="86"/>
        <end position="111"/>
    </location>
</feature>
<keyword evidence="14" id="KW-0614">Plasmid</keyword>
<dbReference type="Pfam" id="PF01312">
    <property type="entry name" value="Bac_export_2"/>
    <property type="match status" value="1"/>
</dbReference>
<evidence type="ECO:0000256" key="4">
    <source>
        <dbReference type="ARBA" id="ARBA00022448"/>
    </source>
</evidence>
<dbReference type="PANTHER" id="PTHR30531:SF12">
    <property type="entry name" value="FLAGELLAR BIOSYNTHETIC PROTEIN FLHB"/>
    <property type="match status" value="1"/>
</dbReference>
<evidence type="ECO:0000256" key="10">
    <source>
        <dbReference type="ARBA" id="ARBA00023136"/>
    </source>
</evidence>
<keyword evidence="8 13" id="KW-0653">Protein transport</keyword>
<dbReference type="Proteomes" id="UP000061432">
    <property type="component" value="Plasmid pMaq22A_1p"/>
</dbReference>
<organism evidence="14 15">
    <name type="scientific">Methylobacterium aquaticum</name>
    <dbReference type="NCBI Taxonomy" id="270351"/>
    <lineage>
        <taxon>Bacteria</taxon>
        <taxon>Pseudomonadati</taxon>
        <taxon>Pseudomonadota</taxon>
        <taxon>Alphaproteobacteria</taxon>
        <taxon>Hyphomicrobiales</taxon>
        <taxon>Methylobacteriaceae</taxon>
        <taxon>Methylobacterium</taxon>
    </lineage>
</organism>
<evidence type="ECO:0000256" key="12">
    <source>
        <dbReference type="ARBA" id="ARBA00025078"/>
    </source>
</evidence>
<dbReference type="GO" id="GO:0009306">
    <property type="term" value="P:protein secretion"/>
    <property type="evidence" value="ECO:0007669"/>
    <property type="project" value="InterPro"/>
</dbReference>
<evidence type="ECO:0000256" key="11">
    <source>
        <dbReference type="ARBA" id="ARBA00023225"/>
    </source>
</evidence>
<keyword evidence="14" id="KW-0966">Cell projection</keyword>
<comment type="subcellular location">
    <subcellularLocation>
        <location evidence="1">Cell membrane</location>
        <topology evidence="1">Multi-pass membrane protein</topology>
    </subcellularLocation>
</comment>
<dbReference type="InterPro" id="IPR029025">
    <property type="entry name" value="T3SS_substrate_exporter_C"/>
</dbReference>
<dbReference type="InterPro" id="IPR006136">
    <property type="entry name" value="FlhB"/>
</dbReference>
<dbReference type="GO" id="GO:0044780">
    <property type="term" value="P:bacterial-type flagellum assembly"/>
    <property type="evidence" value="ECO:0007669"/>
    <property type="project" value="InterPro"/>
</dbReference>
<comment type="function">
    <text evidence="12 13">Required for formation of the rod structure in the basal body of the flagellar apparatus. Together with FliI and FliH, may constitute the export apparatus of flagellin.</text>
</comment>
<evidence type="ECO:0000256" key="9">
    <source>
        <dbReference type="ARBA" id="ARBA00022989"/>
    </source>
</evidence>
<feature type="transmembrane region" description="Helical" evidence="13">
    <location>
        <begin position="147"/>
        <end position="167"/>
    </location>
</feature>
<keyword evidence="11 13" id="KW-1006">Bacterial flagellum protein export</keyword>
<comment type="similarity">
    <text evidence="2 13">Belongs to the type III secretion exporter family.</text>
</comment>
<evidence type="ECO:0000256" key="6">
    <source>
        <dbReference type="ARBA" id="ARBA00022692"/>
    </source>
</evidence>
<keyword evidence="9 13" id="KW-1133">Transmembrane helix</keyword>